<sequence length="204" mass="23081">MALTITKDTYPELSLDPCEIDKFNASDPETQQIRLTQWREYRPFLSHFPTETLPEHLLYTRRARKRGKKGFLIHFGWATTWNQVYDCAAKHFPDAVCYTVPTYSDAQTEPELPNPIRTCVSIVPFLREACGLPSLDIPLAWTGPSAQTDLLPVVAISTNYDKAEHRNTLLAQEGTAKLKELIGLEGPPKWAVDLQSGLFPIVRL</sequence>
<reference evidence="1" key="1">
    <citation type="journal article" date="2019" name="Environ. Microbiol.">
        <title>Fungal ecological strategies reflected in gene transcription - a case study of two litter decomposers.</title>
        <authorList>
            <person name="Barbi F."/>
            <person name="Kohler A."/>
            <person name="Barry K."/>
            <person name="Baskaran P."/>
            <person name="Daum C."/>
            <person name="Fauchery L."/>
            <person name="Ihrmark K."/>
            <person name="Kuo A."/>
            <person name="LaButti K."/>
            <person name="Lipzen A."/>
            <person name="Morin E."/>
            <person name="Grigoriev I.V."/>
            <person name="Henrissat B."/>
            <person name="Lindahl B."/>
            <person name="Martin F."/>
        </authorList>
    </citation>
    <scope>NUCLEOTIDE SEQUENCE</scope>
    <source>
        <strain evidence="1">JB14</strain>
    </source>
</reference>
<dbReference type="EMBL" id="ML769411">
    <property type="protein sequence ID" value="KAE9405173.1"/>
    <property type="molecule type" value="Genomic_DNA"/>
</dbReference>
<accession>A0A6A4I5I2</accession>
<keyword evidence="2" id="KW-1185">Reference proteome</keyword>
<name>A0A6A4I5I2_9AGAR</name>
<evidence type="ECO:0000313" key="2">
    <source>
        <dbReference type="Proteomes" id="UP000799118"/>
    </source>
</evidence>
<gene>
    <name evidence="1" type="ORF">BT96DRAFT_359867</name>
</gene>
<protein>
    <submittedName>
        <fullName evidence="1">Uncharacterized protein</fullName>
    </submittedName>
</protein>
<evidence type="ECO:0000313" key="1">
    <source>
        <dbReference type="EMBL" id="KAE9405173.1"/>
    </source>
</evidence>
<organism evidence="1 2">
    <name type="scientific">Gymnopus androsaceus JB14</name>
    <dbReference type="NCBI Taxonomy" id="1447944"/>
    <lineage>
        <taxon>Eukaryota</taxon>
        <taxon>Fungi</taxon>
        <taxon>Dikarya</taxon>
        <taxon>Basidiomycota</taxon>
        <taxon>Agaricomycotina</taxon>
        <taxon>Agaricomycetes</taxon>
        <taxon>Agaricomycetidae</taxon>
        <taxon>Agaricales</taxon>
        <taxon>Marasmiineae</taxon>
        <taxon>Omphalotaceae</taxon>
        <taxon>Gymnopus</taxon>
    </lineage>
</organism>
<dbReference type="AlphaFoldDB" id="A0A6A4I5I2"/>
<proteinExistence type="predicted"/>
<dbReference type="Proteomes" id="UP000799118">
    <property type="component" value="Unassembled WGS sequence"/>
</dbReference>